<dbReference type="SUPFAM" id="SSF63737">
    <property type="entry name" value="Leukotriene A4 hydrolase N-terminal domain"/>
    <property type="match status" value="2"/>
</dbReference>
<evidence type="ECO:0000256" key="4">
    <source>
        <dbReference type="ARBA" id="ARBA00010136"/>
    </source>
</evidence>
<dbReference type="Gene3D" id="2.60.40.1910">
    <property type="match status" value="2"/>
</dbReference>
<keyword evidence="20" id="KW-0325">Glycoprotein</keyword>
<name>A0A979FGV7_HYAAZ</name>
<evidence type="ECO:0000256" key="20">
    <source>
        <dbReference type="ARBA" id="ARBA00023180"/>
    </source>
</evidence>
<evidence type="ECO:0000259" key="27">
    <source>
        <dbReference type="Pfam" id="PF17900"/>
    </source>
</evidence>
<keyword evidence="15" id="KW-0735">Signal-anchor</keyword>
<accession>A0A979FGV7</accession>
<keyword evidence="8" id="KW-0336">GPI-anchor</keyword>
<dbReference type="GO" id="GO:0098552">
    <property type="term" value="C:side of membrane"/>
    <property type="evidence" value="ECO:0007669"/>
    <property type="project" value="UniProtKB-KW"/>
</dbReference>
<keyword evidence="18 24" id="KW-0472">Membrane</keyword>
<evidence type="ECO:0000256" key="22">
    <source>
        <dbReference type="PIRSR" id="PIRSR634016-3"/>
    </source>
</evidence>
<feature type="domain" description="Peptidase M1 membrane alanine aminopeptidase" evidence="25">
    <location>
        <begin position="321"/>
        <end position="546"/>
    </location>
</feature>
<dbReference type="FunFam" id="2.60.40.1730:FF:000012">
    <property type="entry name" value="Aminopeptidase N"/>
    <property type="match status" value="2"/>
</dbReference>
<evidence type="ECO:0000256" key="7">
    <source>
        <dbReference type="ARBA" id="ARBA00022475"/>
    </source>
</evidence>
<dbReference type="Pfam" id="PF01433">
    <property type="entry name" value="Peptidase_M1"/>
    <property type="match status" value="2"/>
</dbReference>
<dbReference type="Pfam" id="PF17900">
    <property type="entry name" value="Peptidase_M1_N"/>
    <property type="match status" value="2"/>
</dbReference>
<feature type="binding site" evidence="22">
    <location>
        <position position="1286"/>
    </location>
    <ligand>
        <name>Zn(2+)</name>
        <dbReference type="ChEBI" id="CHEBI:29105"/>
        <note>catalytic</note>
    </ligand>
</feature>
<evidence type="ECO:0000256" key="3">
    <source>
        <dbReference type="ARBA" id="ARBA00004609"/>
    </source>
</evidence>
<keyword evidence="10 24" id="KW-0812">Transmembrane</keyword>
<comment type="cofactor">
    <cofactor evidence="22">
        <name>Zn(2+)</name>
        <dbReference type="ChEBI" id="CHEBI:29105"/>
    </cofactor>
    <text evidence="22">Binds 1 zinc ion per subunit.</text>
</comment>
<dbReference type="GO" id="GO:0005737">
    <property type="term" value="C:cytoplasm"/>
    <property type="evidence" value="ECO:0007669"/>
    <property type="project" value="TreeGrafter"/>
</dbReference>
<evidence type="ECO:0000256" key="8">
    <source>
        <dbReference type="ARBA" id="ARBA00022622"/>
    </source>
</evidence>
<dbReference type="PRINTS" id="PR00756">
    <property type="entry name" value="ALADIPTASE"/>
</dbReference>
<evidence type="ECO:0000256" key="11">
    <source>
        <dbReference type="ARBA" id="ARBA00022723"/>
    </source>
</evidence>
<dbReference type="GO" id="GO:0005886">
    <property type="term" value="C:plasma membrane"/>
    <property type="evidence" value="ECO:0007669"/>
    <property type="project" value="UniProtKB-SubCell"/>
</dbReference>
<evidence type="ECO:0000259" key="25">
    <source>
        <dbReference type="Pfam" id="PF01433"/>
    </source>
</evidence>
<evidence type="ECO:0000256" key="9">
    <source>
        <dbReference type="ARBA" id="ARBA00022670"/>
    </source>
</evidence>
<dbReference type="GO" id="GO:0016285">
    <property type="term" value="F:alanyl aminopeptidase activity"/>
    <property type="evidence" value="ECO:0007669"/>
    <property type="project" value="UniProtKB-EC"/>
</dbReference>
<dbReference type="GO" id="GO:0006508">
    <property type="term" value="P:proteolysis"/>
    <property type="evidence" value="ECO:0007669"/>
    <property type="project" value="UniProtKB-KW"/>
</dbReference>
<proteinExistence type="inferred from homology"/>
<keyword evidence="28" id="KW-1185">Reference proteome</keyword>
<evidence type="ECO:0000256" key="15">
    <source>
        <dbReference type="ARBA" id="ARBA00022968"/>
    </source>
</evidence>
<feature type="binding site" evidence="22">
    <location>
        <position position="1282"/>
    </location>
    <ligand>
        <name>Zn(2+)</name>
        <dbReference type="ChEBI" id="CHEBI:29105"/>
        <note>catalytic</note>
    </ligand>
</feature>
<evidence type="ECO:0000256" key="12">
    <source>
        <dbReference type="ARBA" id="ARBA00022729"/>
    </source>
</evidence>
<comment type="catalytic activity">
    <reaction evidence="1">
        <text>Release of an N-terminal amino acid, Xaa-|-Yaa- from a peptide, amide or arylamide. Xaa is preferably Ala, but may be most amino acids including Pro (slow action). When a terminal hydrophobic residue is followed by a prolyl residue, the two may be released as an intact Xaa-Pro dipeptide.</text>
        <dbReference type="EC" id="3.4.11.2"/>
    </reaction>
</comment>
<dbReference type="FunFam" id="2.60.40.1910:FF:000008">
    <property type="entry name" value="Aminopeptidase"/>
    <property type="match status" value="2"/>
</dbReference>
<comment type="similarity">
    <text evidence="4">Belongs to the peptidase M1 family.</text>
</comment>
<feature type="domain" description="Aminopeptidase N-like N-terminal" evidence="27">
    <location>
        <begin position="84"/>
        <end position="278"/>
    </location>
</feature>
<organism evidence="28 29">
    <name type="scientific">Hyalella azteca</name>
    <name type="common">Amphipod</name>
    <dbReference type="NCBI Taxonomy" id="294128"/>
    <lineage>
        <taxon>Eukaryota</taxon>
        <taxon>Metazoa</taxon>
        <taxon>Ecdysozoa</taxon>
        <taxon>Arthropoda</taxon>
        <taxon>Crustacea</taxon>
        <taxon>Multicrustacea</taxon>
        <taxon>Malacostraca</taxon>
        <taxon>Eumalacostraca</taxon>
        <taxon>Peracarida</taxon>
        <taxon>Amphipoda</taxon>
        <taxon>Senticaudata</taxon>
        <taxon>Talitrida</taxon>
        <taxon>Talitroidea</taxon>
        <taxon>Hyalellidae</taxon>
        <taxon>Hyalella</taxon>
    </lineage>
</organism>
<dbReference type="GO" id="GO:0042277">
    <property type="term" value="F:peptide binding"/>
    <property type="evidence" value="ECO:0007669"/>
    <property type="project" value="TreeGrafter"/>
</dbReference>
<evidence type="ECO:0000256" key="10">
    <source>
        <dbReference type="ARBA" id="ARBA00022692"/>
    </source>
</evidence>
<dbReference type="GO" id="GO:0008270">
    <property type="term" value="F:zinc ion binding"/>
    <property type="evidence" value="ECO:0007669"/>
    <property type="project" value="InterPro"/>
</dbReference>
<keyword evidence="16 24" id="KW-1133">Transmembrane helix</keyword>
<keyword evidence="29" id="KW-0031">Aminopeptidase</keyword>
<dbReference type="InterPro" id="IPR001930">
    <property type="entry name" value="Peptidase_M1"/>
</dbReference>
<dbReference type="GO" id="GO:0070006">
    <property type="term" value="F:metalloaminopeptidase activity"/>
    <property type="evidence" value="ECO:0007669"/>
    <property type="project" value="TreeGrafter"/>
</dbReference>
<gene>
    <name evidence="29" type="primary">LOC108673077</name>
</gene>
<dbReference type="Proteomes" id="UP000694843">
    <property type="component" value="Unplaced"/>
</dbReference>
<feature type="domain" description="ERAP1-like C-terminal" evidence="26">
    <location>
        <begin position="1511"/>
        <end position="1832"/>
    </location>
</feature>
<dbReference type="RefSeq" id="XP_047735948.1">
    <property type="nucleotide sequence ID" value="XM_047879992.1"/>
</dbReference>
<feature type="compositionally biased region" description="Pro residues" evidence="23">
    <location>
        <begin position="68"/>
        <end position="78"/>
    </location>
</feature>
<reference evidence="29" key="1">
    <citation type="submission" date="2025-08" db="UniProtKB">
        <authorList>
            <consortium name="RefSeq"/>
        </authorList>
    </citation>
    <scope>IDENTIFICATION</scope>
    <source>
        <tissue evidence="29">Whole organism</tissue>
    </source>
</reference>
<dbReference type="PANTHER" id="PTHR11533:SF294">
    <property type="entry name" value="THYROTROPIN-RELEASING HORMONE-DEGRADING ECTOENZYME"/>
    <property type="match status" value="1"/>
</dbReference>
<evidence type="ECO:0000256" key="21">
    <source>
        <dbReference type="PIRSR" id="PIRSR634016-1"/>
    </source>
</evidence>
<dbReference type="GO" id="GO:0043171">
    <property type="term" value="P:peptide catabolic process"/>
    <property type="evidence" value="ECO:0007669"/>
    <property type="project" value="TreeGrafter"/>
</dbReference>
<evidence type="ECO:0000256" key="14">
    <source>
        <dbReference type="ARBA" id="ARBA00022833"/>
    </source>
</evidence>
<dbReference type="PANTHER" id="PTHR11533">
    <property type="entry name" value="PROTEASE M1 ZINC METALLOPROTEASE"/>
    <property type="match status" value="1"/>
</dbReference>
<dbReference type="Gene3D" id="2.60.40.1730">
    <property type="entry name" value="tricorn interacting facor f3 domain"/>
    <property type="match status" value="2"/>
</dbReference>
<dbReference type="OMA" id="IALKYDC"/>
<keyword evidence="8" id="KW-0449">Lipoprotein</keyword>
<dbReference type="GeneID" id="108673077"/>
<dbReference type="Pfam" id="PF11838">
    <property type="entry name" value="ERAP1_C"/>
    <property type="match status" value="2"/>
</dbReference>
<keyword evidence="17" id="KW-0482">Metalloprotease</keyword>
<keyword evidence="13" id="KW-0378">Hydrolase</keyword>
<keyword evidence="14 22" id="KW-0862">Zinc</keyword>
<keyword evidence="9" id="KW-0645">Protease</keyword>
<dbReference type="EC" id="3.4.11.2" evidence="5"/>
<dbReference type="SUPFAM" id="SSF55486">
    <property type="entry name" value="Metalloproteases ('zincins'), catalytic domain"/>
    <property type="match status" value="2"/>
</dbReference>
<dbReference type="InterPro" id="IPR050344">
    <property type="entry name" value="Peptidase_M1_aminopeptidases"/>
</dbReference>
<dbReference type="InterPro" id="IPR034016">
    <property type="entry name" value="M1_APN-typ"/>
</dbReference>
<dbReference type="InterPro" id="IPR024571">
    <property type="entry name" value="ERAP1-like_C_dom"/>
</dbReference>
<evidence type="ECO:0000256" key="6">
    <source>
        <dbReference type="ARBA" id="ARBA00015611"/>
    </source>
</evidence>
<feature type="transmembrane region" description="Helical" evidence="24">
    <location>
        <begin position="28"/>
        <end position="49"/>
    </location>
</feature>
<evidence type="ECO:0000256" key="1">
    <source>
        <dbReference type="ARBA" id="ARBA00000098"/>
    </source>
</evidence>
<feature type="domain" description="ERAP1-like C-terminal" evidence="26">
    <location>
        <begin position="626"/>
        <end position="949"/>
    </location>
</feature>
<keyword evidence="7" id="KW-1003">Cell membrane</keyword>
<feature type="domain" description="Peptidase M1 membrane alanine aminopeptidase" evidence="25">
    <location>
        <begin position="1210"/>
        <end position="1435"/>
    </location>
</feature>
<dbReference type="FunFam" id="1.25.50.20:FF:000001">
    <property type="entry name" value="Aminopeptidase"/>
    <property type="match status" value="2"/>
</dbReference>
<sequence length="1851" mass="208968">MSVGDNSSQLGKQKWWEKLPFTVTKKRAIIAGVVLAAAIALAVGLGVGLSNKSKSDSATTTTAAPTTEPQPNPLPPTRLPTSLVPEHYDITLQPYLNGSFTFDGQVAIQIRVKEPTSEIVMHMSSDISLDNSTMKLTKVSSSSKTTDVTLNYSYNPEFQFLIVNTERQLLREEVYVFSVNFVGNLNDQLRGFYRSSYFDENGTEVFLAMTQMSPNDARMAFPCFDEPAMKATFNISIIRERHLNAVANTPLLSSEDLSDQPGWVLDKFEKTVPMSTYLVAFVVSDFTKDFVQWNVVRKIDVGERVNFSVMTRPEAMAQAAYAKEVGPSVLKFFEDYFQIQYPLSKLDMVAVPDFAAGAMENWGLIIYRETAMLYDPVLSTPSNKQRVGQVVAHELAHQWFGNLVSPAWWSDIWLNEGFASYVEYIGLDHHEPSWGLLDMFVYENMHLVMDLDSQLTSHPLNVEVNTTAQITALFDLISYNKGACMVRMLRSSLGNTTFLQGLTNYLNKMAYKAATQDDLWESLTEQAVTDGRLPTNVSVKDIMDTWTLQMGYPYINVTRHENGSATVTQERFLADGSRGPSEGPEYMWWIPLTYTSKSSSSGDNITWMSNQESVKVLDDVAPADEWVLFNVEEYGYYRVNYDASNWRAFAQQLIVDHSVIHVVNRAQLLDDVLNLARAGIVSYQTALELCTYLKSERAYVPWASAIRNLNYLESMFTGRPDYQQLTSFLLGLISPLYDEMLLMSESSMSHQEQLLFASTVTQACHLGHTTCIAKATKYFDEWLNSNASQILTAVPPSLKSTVYCVGIAEGGNEEWDVMWGRYLETKLATEQVLFLRALGCSRNTTILQKYLEMAFTEGSGIRKQDATTVFASVAANDVGKAIAWRYLNENWETIAATSDAFTTLSRLVDYATKEFSTQDELDELLQFKWNNSQTLSTATQAVDQAIDRTTTNIAWVENNYGSIASWLNISLEPPLTIRLPLALSPVHYDVTLQPFIGGNFSIDGQVTITIDVLSATSRIVLHMADIEVKRNSIQVTENTQDGAVIAHTVYEYHKDFEYFILHLERRLEPGRTVVLSMQYTGLLNDQLRGFYRSEYKDEEGNDVYIATTQFQPTDARRAFPCFDEPALKANFSISIIHENKTVISNMPLSSTAPVDDQPGWVLAKFEESVPMSTYLVAFVVSDFEYLNSTTSTGVEFRVYARSEGVEQAQFALDTGVTVLEFFEEHFDIPYPLPKQDMIAIPDFAAGAMENWGLITYREPRLLYDEKVSTASNLQDIGVVVAHELAHQWFGNLVTPSWWTDLWLNEGFASYMEYIGLDHAKPEWKMLDQFVTIDVHHVLGIDALTSSYPIRIPVQHPDEIKEIFDAILFNKGASIIRMMSHFLTEETFNKGITNYLKDRSYAAAEQDQLWEFLTQQAHNDSTLDSNVTVKQIMDTWTLQMGFPVVTVERKNGTNATVRQEHFLVNGNSTSGYTWWVPLTYFGPSGSSSAGEKVQWLSEVEMEIADLPSDEYWIIFNTEQIGYYRVNYDLSNWNLIINQLKANHTVIRSANRAQLLDDSMNLAKAGMLSYDVALKLHSYLTKELDYVPWSSAIRNLEYLESMFSQLNHTEMKEYLRSQVKPVYDIFGFTDNASDAHLKKLMRSLVVSWACKLAMSECLQQSRDLFSEWLASNGSPTTVSPNLKLTVYCSGIAQGEDSDWDFALNVMKNTSLASERDLLLSALGCSKNISTLEAYLDMAFTDGSPVRKQDSKRVFSAVASNDLGRNIAFDYLDKNFEHVAAYFNLLLSASSYVESVTREFNTQAELDKLIAFKEKYLTSLGSASRAVDQAIERVTANVLWMTNYHEEILSIVTQ</sequence>
<evidence type="ECO:0000256" key="13">
    <source>
        <dbReference type="ARBA" id="ARBA00022801"/>
    </source>
</evidence>
<evidence type="ECO:0000256" key="23">
    <source>
        <dbReference type="SAM" id="MobiDB-lite"/>
    </source>
</evidence>
<dbReference type="Gene3D" id="1.10.390.10">
    <property type="entry name" value="Neutral Protease Domain 2"/>
    <property type="match status" value="2"/>
</dbReference>
<dbReference type="CDD" id="cd09601">
    <property type="entry name" value="M1_APN-Q_like"/>
    <property type="match status" value="2"/>
</dbReference>
<evidence type="ECO:0000313" key="28">
    <source>
        <dbReference type="Proteomes" id="UP000694843"/>
    </source>
</evidence>
<evidence type="ECO:0000256" key="2">
    <source>
        <dbReference type="ARBA" id="ARBA00004606"/>
    </source>
</evidence>
<feature type="active site" description="Proton acceptor" evidence="21">
    <location>
        <position position="1283"/>
    </location>
</feature>
<protein>
    <recommendedName>
        <fullName evidence="6">Aminopeptidase N</fullName>
        <ecNumber evidence="5">3.4.11.2</ecNumber>
    </recommendedName>
</protein>
<evidence type="ECO:0000259" key="26">
    <source>
        <dbReference type="Pfam" id="PF11838"/>
    </source>
</evidence>
<evidence type="ECO:0000256" key="17">
    <source>
        <dbReference type="ARBA" id="ARBA00023049"/>
    </source>
</evidence>
<comment type="subcellular location">
    <subcellularLocation>
        <location evidence="3">Cell membrane</location>
        <topology evidence="3">Lipid-anchor</topology>
        <topology evidence="3">GPI-anchor</topology>
    </subcellularLocation>
    <subcellularLocation>
        <location evidence="2">Membrane</location>
        <topology evidence="2">Single-pass type II membrane protein</topology>
    </subcellularLocation>
</comment>
<dbReference type="Gene3D" id="1.25.50.20">
    <property type="match status" value="2"/>
</dbReference>
<dbReference type="OrthoDB" id="510539at2759"/>
<keyword evidence="19" id="KW-1015">Disulfide bond</keyword>
<dbReference type="FunFam" id="1.10.390.10:FF:000016">
    <property type="entry name" value="Glutamyl aminopeptidase"/>
    <property type="match status" value="2"/>
</dbReference>
<dbReference type="InterPro" id="IPR027268">
    <property type="entry name" value="Peptidase_M4/M1_CTD_sf"/>
</dbReference>
<feature type="region of interest" description="Disordered" evidence="23">
    <location>
        <begin position="51"/>
        <end position="78"/>
    </location>
</feature>
<evidence type="ECO:0000256" key="18">
    <source>
        <dbReference type="ARBA" id="ARBA00023136"/>
    </source>
</evidence>
<evidence type="ECO:0000256" key="24">
    <source>
        <dbReference type="SAM" id="Phobius"/>
    </source>
</evidence>
<keyword evidence="11 22" id="KW-0479">Metal-binding</keyword>
<evidence type="ECO:0000313" key="29">
    <source>
        <dbReference type="RefSeq" id="XP_047735948.1"/>
    </source>
</evidence>
<evidence type="ECO:0000256" key="16">
    <source>
        <dbReference type="ARBA" id="ARBA00022989"/>
    </source>
</evidence>
<feature type="domain" description="Aminopeptidase N-like N-terminal" evidence="27">
    <location>
        <begin position="985"/>
        <end position="1175"/>
    </location>
</feature>
<dbReference type="KEGG" id="hazt:108673077"/>
<keyword evidence="12" id="KW-0732">Signal</keyword>
<dbReference type="GO" id="GO:0005615">
    <property type="term" value="C:extracellular space"/>
    <property type="evidence" value="ECO:0007669"/>
    <property type="project" value="TreeGrafter"/>
</dbReference>
<dbReference type="InterPro" id="IPR014782">
    <property type="entry name" value="Peptidase_M1_dom"/>
</dbReference>
<dbReference type="InterPro" id="IPR045357">
    <property type="entry name" value="Aminopeptidase_N-like_N"/>
</dbReference>
<evidence type="ECO:0000256" key="19">
    <source>
        <dbReference type="ARBA" id="ARBA00023157"/>
    </source>
</evidence>
<evidence type="ECO:0000256" key="5">
    <source>
        <dbReference type="ARBA" id="ARBA00012564"/>
    </source>
</evidence>
<dbReference type="InterPro" id="IPR042097">
    <property type="entry name" value="Aminopeptidase_N-like_N_sf"/>
</dbReference>
<feature type="binding site" evidence="22">
    <location>
        <position position="1305"/>
    </location>
    <ligand>
        <name>Zn(2+)</name>
        <dbReference type="ChEBI" id="CHEBI:29105"/>
        <note>catalytic</note>
    </ligand>
</feature>
<feature type="compositionally biased region" description="Low complexity" evidence="23">
    <location>
        <begin position="58"/>
        <end position="67"/>
    </location>
</feature>